<accession>A0A9N9L642</accession>
<keyword evidence="3" id="KW-1185">Reference proteome</keyword>
<gene>
    <name evidence="2" type="ORF">HYFRA_00011768</name>
</gene>
<proteinExistence type="predicted"/>
<protein>
    <recommendedName>
        <fullName evidence="4">Ribosomal protein L1</fullName>
    </recommendedName>
</protein>
<dbReference type="Pfam" id="PF00687">
    <property type="entry name" value="Ribosomal_L1"/>
    <property type="match status" value="1"/>
</dbReference>
<evidence type="ECO:0000313" key="3">
    <source>
        <dbReference type="Proteomes" id="UP000696280"/>
    </source>
</evidence>
<dbReference type="OrthoDB" id="10251727at2759"/>
<dbReference type="InterPro" id="IPR016095">
    <property type="entry name" value="Ribosomal_uL1_3-a/b-sand"/>
</dbReference>
<dbReference type="InterPro" id="IPR023674">
    <property type="entry name" value="Ribosomal_uL1-like"/>
</dbReference>
<feature type="region of interest" description="Disordered" evidence="1">
    <location>
        <begin position="359"/>
        <end position="389"/>
    </location>
</feature>
<dbReference type="Gene3D" id="3.40.50.790">
    <property type="match status" value="1"/>
</dbReference>
<dbReference type="SUPFAM" id="SSF56808">
    <property type="entry name" value="Ribosomal protein L1"/>
    <property type="match status" value="1"/>
</dbReference>
<organism evidence="2 3">
    <name type="scientific">Hymenoscyphus fraxineus</name>
    <dbReference type="NCBI Taxonomy" id="746836"/>
    <lineage>
        <taxon>Eukaryota</taxon>
        <taxon>Fungi</taxon>
        <taxon>Dikarya</taxon>
        <taxon>Ascomycota</taxon>
        <taxon>Pezizomycotina</taxon>
        <taxon>Leotiomycetes</taxon>
        <taxon>Helotiales</taxon>
        <taxon>Helotiaceae</taxon>
        <taxon>Hymenoscyphus</taxon>
    </lineage>
</organism>
<feature type="region of interest" description="Disordered" evidence="1">
    <location>
        <begin position="37"/>
        <end position="56"/>
    </location>
</feature>
<feature type="compositionally biased region" description="Basic and acidic residues" evidence="1">
    <location>
        <begin position="359"/>
        <end position="376"/>
    </location>
</feature>
<sequence>MASTSKPLTTKVESGSPYQLSSEQVLKASKALLTHMAAAKKEESKSNEKKSLIADEEDDETASPIWLTLSTKKHIVDKKRLKPSKIAIPHSLNASENTTICLITADPQRQFKDIVASPAFPAALGARITKVVGIEKIKAKYNQYENQRKLKSEHDIFLADERIVTYLPKHLGKTLYKGTAKRPIPVSLTAAVSRASPRTKGPDSVGTPQKVAQEIEKALGGTSVYLSPTASTSIRIGYSNWDSQKLAENIEAAANALIEKHVPQKWRGVKALYVKGESTAALPIWLADELWVDEKDILNDEQAEEVAKANVGKKRKAVEQAEPEATKTEKIKTPKKQKILPESNDDTLDKEIALRKEKLKKQKEEAAKDVVDDVPKASKKAKKAKRVST</sequence>
<evidence type="ECO:0000256" key="1">
    <source>
        <dbReference type="SAM" id="MobiDB-lite"/>
    </source>
</evidence>
<dbReference type="Proteomes" id="UP000696280">
    <property type="component" value="Unassembled WGS sequence"/>
</dbReference>
<evidence type="ECO:0000313" key="2">
    <source>
        <dbReference type="EMBL" id="CAG8958818.1"/>
    </source>
</evidence>
<name>A0A9N9L642_9HELO</name>
<dbReference type="AlphaFoldDB" id="A0A9N9L642"/>
<reference evidence="2" key="1">
    <citation type="submission" date="2021-07" db="EMBL/GenBank/DDBJ databases">
        <authorList>
            <person name="Durling M."/>
        </authorList>
    </citation>
    <scope>NUCLEOTIDE SEQUENCE</scope>
</reference>
<feature type="compositionally biased region" description="Basic residues" evidence="1">
    <location>
        <begin position="377"/>
        <end position="389"/>
    </location>
</feature>
<dbReference type="EMBL" id="CAJVRL010000085">
    <property type="protein sequence ID" value="CAG8958818.1"/>
    <property type="molecule type" value="Genomic_DNA"/>
</dbReference>
<dbReference type="InterPro" id="IPR028364">
    <property type="entry name" value="Ribosomal_uL1/biogenesis"/>
</dbReference>
<evidence type="ECO:0008006" key="4">
    <source>
        <dbReference type="Google" id="ProtNLM"/>
    </source>
</evidence>
<dbReference type="CDD" id="cd00403">
    <property type="entry name" value="Ribosomal_L1"/>
    <property type="match status" value="1"/>
</dbReference>
<feature type="region of interest" description="Disordered" evidence="1">
    <location>
        <begin position="1"/>
        <end position="21"/>
    </location>
</feature>
<comment type="caution">
    <text evidence="2">The sequence shown here is derived from an EMBL/GenBank/DDBJ whole genome shotgun (WGS) entry which is preliminary data.</text>
</comment>
<feature type="compositionally biased region" description="Basic and acidic residues" evidence="1">
    <location>
        <begin position="39"/>
        <end position="53"/>
    </location>
</feature>
<feature type="region of interest" description="Disordered" evidence="1">
    <location>
        <begin position="308"/>
        <end position="347"/>
    </location>
</feature>